<feature type="compositionally biased region" description="Low complexity" evidence="1">
    <location>
        <begin position="86"/>
        <end position="95"/>
    </location>
</feature>
<evidence type="ECO:0000313" key="2">
    <source>
        <dbReference type="EMBL" id="KAF2500747.1"/>
    </source>
</evidence>
<dbReference type="EMBL" id="MU004183">
    <property type="protein sequence ID" value="KAF2500747.1"/>
    <property type="molecule type" value="Genomic_DNA"/>
</dbReference>
<dbReference type="Proteomes" id="UP000799750">
    <property type="component" value="Unassembled WGS sequence"/>
</dbReference>
<accession>A0A6A6RBA6</accession>
<evidence type="ECO:0000313" key="3">
    <source>
        <dbReference type="Proteomes" id="UP000799750"/>
    </source>
</evidence>
<feature type="compositionally biased region" description="Polar residues" evidence="1">
    <location>
        <begin position="22"/>
        <end position="31"/>
    </location>
</feature>
<dbReference type="AlphaFoldDB" id="A0A6A6RBA6"/>
<gene>
    <name evidence="2" type="ORF">BU16DRAFT_523509</name>
</gene>
<feature type="compositionally biased region" description="Basic and acidic residues" evidence="1">
    <location>
        <begin position="110"/>
        <end position="153"/>
    </location>
</feature>
<sequence>MSVFRQPARLGSSFLRPFLRTSPRTTFQPSHSRLAFGDYGSGDGSPVGENPKDQGTSRPSRDLEHPGAKAPDTSSSKGEDSKESKPSSSSSSATDSGEKKQGKGPQPKIYSERPPAEETDDVKQHNEEMKNRHDKPKEQTTKDNLDIGSKSDK</sequence>
<reference evidence="2" key="1">
    <citation type="journal article" date="2020" name="Stud. Mycol.">
        <title>101 Dothideomycetes genomes: a test case for predicting lifestyles and emergence of pathogens.</title>
        <authorList>
            <person name="Haridas S."/>
            <person name="Albert R."/>
            <person name="Binder M."/>
            <person name="Bloem J."/>
            <person name="Labutti K."/>
            <person name="Salamov A."/>
            <person name="Andreopoulos B."/>
            <person name="Baker S."/>
            <person name="Barry K."/>
            <person name="Bills G."/>
            <person name="Bluhm B."/>
            <person name="Cannon C."/>
            <person name="Castanera R."/>
            <person name="Culley D."/>
            <person name="Daum C."/>
            <person name="Ezra D."/>
            <person name="Gonzalez J."/>
            <person name="Henrissat B."/>
            <person name="Kuo A."/>
            <person name="Liang C."/>
            <person name="Lipzen A."/>
            <person name="Lutzoni F."/>
            <person name="Magnuson J."/>
            <person name="Mondo S."/>
            <person name="Nolan M."/>
            <person name="Ohm R."/>
            <person name="Pangilinan J."/>
            <person name="Park H.-J."/>
            <person name="Ramirez L."/>
            <person name="Alfaro M."/>
            <person name="Sun H."/>
            <person name="Tritt A."/>
            <person name="Yoshinaga Y."/>
            <person name="Zwiers L.-H."/>
            <person name="Turgeon B."/>
            <person name="Goodwin S."/>
            <person name="Spatafora J."/>
            <person name="Crous P."/>
            <person name="Grigoriev I."/>
        </authorList>
    </citation>
    <scope>NUCLEOTIDE SEQUENCE</scope>
    <source>
        <strain evidence="2">CBS 269.34</strain>
    </source>
</reference>
<protein>
    <submittedName>
        <fullName evidence="2">Uncharacterized protein</fullName>
    </submittedName>
</protein>
<name>A0A6A6RBA6_9PEZI</name>
<organism evidence="2 3">
    <name type="scientific">Lophium mytilinum</name>
    <dbReference type="NCBI Taxonomy" id="390894"/>
    <lineage>
        <taxon>Eukaryota</taxon>
        <taxon>Fungi</taxon>
        <taxon>Dikarya</taxon>
        <taxon>Ascomycota</taxon>
        <taxon>Pezizomycotina</taxon>
        <taxon>Dothideomycetes</taxon>
        <taxon>Pleosporomycetidae</taxon>
        <taxon>Mytilinidiales</taxon>
        <taxon>Mytilinidiaceae</taxon>
        <taxon>Lophium</taxon>
    </lineage>
</organism>
<keyword evidence="3" id="KW-1185">Reference proteome</keyword>
<feature type="region of interest" description="Disordered" evidence="1">
    <location>
        <begin position="1"/>
        <end position="153"/>
    </location>
</feature>
<dbReference type="OrthoDB" id="5334244at2759"/>
<evidence type="ECO:0000256" key="1">
    <source>
        <dbReference type="SAM" id="MobiDB-lite"/>
    </source>
</evidence>
<proteinExistence type="predicted"/>